<dbReference type="InterPro" id="IPR002818">
    <property type="entry name" value="DJ-1/PfpI"/>
</dbReference>
<dbReference type="CDD" id="cd03139">
    <property type="entry name" value="GATase1_PfpI_2"/>
    <property type="match status" value="1"/>
</dbReference>
<protein>
    <recommendedName>
        <fullName evidence="2">DJ-1/PfpI domain-containing protein</fullName>
    </recommendedName>
</protein>
<dbReference type="Gene3D" id="3.40.50.880">
    <property type="match status" value="1"/>
</dbReference>
<sequence>MTTASAELSPASGTNGTFDPSAVKPPFFDINGKKPIHYGVLLFPGFQALDVFGPLDVFNSLSMLYHFPTKLTMLAANSSPVETSHQRAGNQMFSHPETNVSQSLMVDRTFQEQLDIQQAGAFADARGGAIDVLIVPGGVGTRNDMDAEIEFVREIYPNLKALLCVCTGATILARAGVLDGRRATTNKRAYTWATSTGPNVKWVAEARWVVDGNIVTGSGISAGIDATYAFVGLNYGTTQLPKSGIVFHFAIVVIWSSTTYMFQLFTETTYSFRFFSFSSGYSDPALLFSISTFLQMYSIQRRRQRKLMSNGILSNLEPLLLVIREELGLDWCFYEEFLNCVRTATLKGEDTSVWVHHIEPLVQKPTLQFAHQGVLFLFREMGAALRSKSPPSTNMLSPSPLPSGQPQLPASPTSNVQRNCTGGHAPIASPPSAVNTRPPPSPSPANQLQRYRALDQAPVASLCFDRRGPPASPPTSVSRPSAPPMASFSFDYSKPLKQLPVSANFSLPSADSVAFSGEERRITVEPLKSAYSGGFVLHQDPAFRQDVQEFFGHKHPVGKSDTKYHSQKDVPPVYKAADDDLAVWRADGGAGNVGNDSGGEGYVEDRMKSLEDRSRGNLLDRLRYKLFNE</sequence>
<dbReference type="PANTHER" id="PTHR43130:SF15">
    <property type="entry name" value="THIJ_PFPI FAMILY PROTEIN (AFU_ORTHOLOGUE AFUA_5G14240)"/>
    <property type="match status" value="1"/>
</dbReference>
<dbReference type="AlphaFoldDB" id="A0A8H7AWA5"/>
<reference evidence="3" key="2">
    <citation type="submission" date="2020-08" db="EMBL/GenBank/DDBJ databases">
        <title>Draft Genome Sequence of Cumin Blight Pathogen Alternaria burnsii.</title>
        <authorList>
            <person name="Feng Z."/>
        </authorList>
    </citation>
    <scope>NUCLEOTIDE SEQUENCE</scope>
    <source>
        <strain evidence="3">CBS107.38</strain>
    </source>
</reference>
<feature type="domain" description="DJ-1/PfpI" evidence="2">
    <location>
        <begin position="40"/>
        <end position="225"/>
    </location>
</feature>
<dbReference type="InterPro" id="IPR052158">
    <property type="entry name" value="INH-QAR"/>
</dbReference>
<feature type="region of interest" description="Disordered" evidence="1">
    <location>
        <begin position="387"/>
        <end position="447"/>
    </location>
</feature>
<keyword evidence="4" id="KW-1185">Reference proteome</keyword>
<dbReference type="PANTHER" id="PTHR43130">
    <property type="entry name" value="ARAC-FAMILY TRANSCRIPTIONAL REGULATOR"/>
    <property type="match status" value="1"/>
</dbReference>
<organism evidence="3 4">
    <name type="scientific">Alternaria burnsii</name>
    <dbReference type="NCBI Taxonomy" id="1187904"/>
    <lineage>
        <taxon>Eukaryota</taxon>
        <taxon>Fungi</taxon>
        <taxon>Dikarya</taxon>
        <taxon>Ascomycota</taxon>
        <taxon>Pezizomycotina</taxon>
        <taxon>Dothideomycetes</taxon>
        <taxon>Pleosporomycetidae</taxon>
        <taxon>Pleosporales</taxon>
        <taxon>Pleosporineae</taxon>
        <taxon>Pleosporaceae</taxon>
        <taxon>Alternaria</taxon>
        <taxon>Alternaria sect. Alternaria</taxon>
    </lineage>
</organism>
<evidence type="ECO:0000313" key="3">
    <source>
        <dbReference type="EMBL" id="KAF7672501.1"/>
    </source>
</evidence>
<feature type="compositionally biased region" description="Low complexity" evidence="1">
    <location>
        <begin position="396"/>
        <end position="412"/>
    </location>
</feature>
<dbReference type="EMBL" id="JAAABM010000016">
    <property type="protein sequence ID" value="KAF7672501.1"/>
    <property type="molecule type" value="Genomic_DNA"/>
</dbReference>
<dbReference type="GeneID" id="62207757"/>
<proteinExistence type="predicted"/>
<reference evidence="3" key="1">
    <citation type="submission" date="2020-01" db="EMBL/GenBank/DDBJ databases">
        <authorList>
            <person name="Feng Z.H.Z."/>
        </authorList>
    </citation>
    <scope>NUCLEOTIDE SEQUENCE</scope>
    <source>
        <strain evidence="3">CBS107.38</strain>
    </source>
</reference>
<dbReference type="RefSeq" id="XP_038782854.1">
    <property type="nucleotide sequence ID" value="XM_038934579.1"/>
</dbReference>
<feature type="region of interest" description="Disordered" evidence="1">
    <location>
        <begin position="463"/>
        <end position="482"/>
    </location>
</feature>
<evidence type="ECO:0000259" key="2">
    <source>
        <dbReference type="Pfam" id="PF01965"/>
    </source>
</evidence>
<name>A0A8H7AWA5_9PLEO</name>
<gene>
    <name evidence="3" type="ORF">GT037_009532</name>
</gene>
<dbReference type="Proteomes" id="UP000596902">
    <property type="component" value="Unassembled WGS sequence"/>
</dbReference>
<evidence type="ECO:0000313" key="4">
    <source>
        <dbReference type="Proteomes" id="UP000596902"/>
    </source>
</evidence>
<evidence type="ECO:0000256" key="1">
    <source>
        <dbReference type="SAM" id="MobiDB-lite"/>
    </source>
</evidence>
<dbReference type="Pfam" id="PF01965">
    <property type="entry name" value="DJ-1_PfpI"/>
    <property type="match status" value="1"/>
</dbReference>
<dbReference type="InterPro" id="IPR029062">
    <property type="entry name" value="Class_I_gatase-like"/>
</dbReference>
<dbReference type="SUPFAM" id="SSF52317">
    <property type="entry name" value="Class I glutamine amidotransferase-like"/>
    <property type="match status" value="1"/>
</dbReference>
<comment type="caution">
    <text evidence="3">The sequence shown here is derived from an EMBL/GenBank/DDBJ whole genome shotgun (WGS) entry which is preliminary data.</text>
</comment>
<accession>A0A8H7AWA5</accession>